<keyword evidence="6 12" id="KW-0812">Transmembrane</keyword>
<dbReference type="GO" id="GO:0005524">
    <property type="term" value="F:ATP binding"/>
    <property type="evidence" value="ECO:0007669"/>
    <property type="project" value="UniProtKB-KW"/>
</dbReference>
<protein>
    <submittedName>
        <fullName evidence="14">Energy-coupling factor transport system ATP-binding protein</fullName>
    </submittedName>
</protein>
<dbReference type="PANTHER" id="PTHR43553:SF24">
    <property type="entry name" value="ENERGY-COUPLING FACTOR TRANSPORTER ATP-BINDING PROTEIN ECFA1"/>
    <property type="match status" value="1"/>
</dbReference>
<dbReference type="InterPro" id="IPR050095">
    <property type="entry name" value="ECF_ABC_transporter_ATP-bd"/>
</dbReference>
<keyword evidence="5" id="KW-1003">Cell membrane</keyword>
<evidence type="ECO:0000256" key="5">
    <source>
        <dbReference type="ARBA" id="ARBA00022475"/>
    </source>
</evidence>
<dbReference type="InterPro" id="IPR003339">
    <property type="entry name" value="ABC/ECF_trnsptr_transmembrane"/>
</dbReference>
<organism evidence="14 15">
    <name type="scientific">Paenibacillus cellulosilyticus</name>
    <dbReference type="NCBI Taxonomy" id="375489"/>
    <lineage>
        <taxon>Bacteria</taxon>
        <taxon>Bacillati</taxon>
        <taxon>Bacillota</taxon>
        <taxon>Bacilli</taxon>
        <taxon>Bacillales</taxon>
        <taxon>Paenibacillaceae</taxon>
        <taxon>Paenibacillus</taxon>
    </lineage>
</organism>
<dbReference type="GO" id="GO:0042626">
    <property type="term" value="F:ATPase-coupled transmembrane transporter activity"/>
    <property type="evidence" value="ECO:0007669"/>
    <property type="project" value="TreeGrafter"/>
</dbReference>
<evidence type="ECO:0000256" key="11">
    <source>
        <dbReference type="ARBA" id="ARBA00023136"/>
    </source>
</evidence>
<feature type="domain" description="ABC transporter" evidence="13">
    <location>
        <begin position="5"/>
        <end position="241"/>
    </location>
</feature>
<dbReference type="Pfam" id="PF00005">
    <property type="entry name" value="ABC_tran"/>
    <property type="match status" value="1"/>
</dbReference>
<keyword evidence="11 12" id="KW-0472">Membrane</keyword>
<evidence type="ECO:0000256" key="6">
    <source>
        <dbReference type="ARBA" id="ARBA00022692"/>
    </source>
</evidence>
<evidence type="ECO:0000256" key="3">
    <source>
        <dbReference type="ARBA" id="ARBA00005417"/>
    </source>
</evidence>
<dbReference type="SMART" id="SM00382">
    <property type="entry name" value="AAA"/>
    <property type="match status" value="1"/>
</dbReference>
<evidence type="ECO:0000256" key="1">
    <source>
        <dbReference type="ARBA" id="ARBA00004141"/>
    </source>
</evidence>
<keyword evidence="10 12" id="KW-1133">Transmembrane helix</keyword>
<evidence type="ECO:0000256" key="4">
    <source>
        <dbReference type="ARBA" id="ARBA00022448"/>
    </source>
</evidence>
<comment type="caution">
    <text evidence="14">The sequence shown here is derived from an EMBL/GenBank/DDBJ whole genome shotgun (WGS) entry which is preliminary data.</text>
</comment>
<dbReference type="InterPro" id="IPR003593">
    <property type="entry name" value="AAA+_ATPase"/>
</dbReference>
<dbReference type="Pfam" id="PF02361">
    <property type="entry name" value="CbiQ"/>
    <property type="match status" value="1"/>
</dbReference>
<dbReference type="GO" id="GO:0016887">
    <property type="term" value="F:ATP hydrolysis activity"/>
    <property type="evidence" value="ECO:0007669"/>
    <property type="project" value="InterPro"/>
</dbReference>
<dbReference type="InterPro" id="IPR027417">
    <property type="entry name" value="P-loop_NTPase"/>
</dbReference>
<dbReference type="PROSITE" id="PS50893">
    <property type="entry name" value="ABC_TRANSPORTER_2"/>
    <property type="match status" value="1"/>
</dbReference>
<dbReference type="EMBL" id="QGTQ01000003">
    <property type="protein sequence ID" value="PWW06486.1"/>
    <property type="molecule type" value="Genomic_DNA"/>
</dbReference>
<keyword evidence="8 14" id="KW-0067">ATP-binding</keyword>
<proteinExistence type="inferred from homology"/>
<dbReference type="PANTHER" id="PTHR43553">
    <property type="entry name" value="HEAVY METAL TRANSPORTER"/>
    <property type="match status" value="1"/>
</dbReference>
<accession>A0A2V2YYI6</accession>
<dbReference type="Gene3D" id="3.40.50.300">
    <property type="entry name" value="P-loop containing nucleotide triphosphate hydrolases"/>
    <property type="match status" value="1"/>
</dbReference>
<keyword evidence="15" id="KW-1185">Reference proteome</keyword>
<sequence length="569" mass="62285">MPNSLHARDLRVVVDGKTIVRSLTAAFKSGHITLIVGHNGAGKSTLLETLAGLREPASGVIVLEDQPLWLKRKLNHNYLMQIGVSLQQSAAQWFLPTVADEFRYSLRPYRLSSAESDARMKIALSAVGLEEEQFLHRDPKTLSGGQQRRLSIAMLAACQSKWLLLDEPTAGLDAEGTRQLGMFLQAHRDAGGSAIIVAHDLDVLLPVADAVLVLDGGIAVSSDMRSAAAYAALLAASSDKGPLPQPLETAVLLQQAGFALPVTNEAWLEPQALAAVLVSELQGQDHNEDRASSVTVSSYPAAPQAASETRAPTSEQPVQQAISKTGIISSDRFDPRAVILSYLLFATGILMQQSWIGLLIATATALAFVWWPLRYTITPWRNAVMLYAKMVLLFVLFAGIKISPIGYDWHPAMETGYRLCKLFVVMVTGLPIAALMTPIRLQRAIEQTLGWLRQVKLPIEALALTVALIFRFLPMIKQEWDRFVRIAHARGKSTTRPGKLPARMLYAILAPFMLSMLRGADEMTDALEARGYGREGGSKPTRGIVLRWSMTDSKLVAVFGILFVLFYLL</sequence>
<dbReference type="InterPro" id="IPR015856">
    <property type="entry name" value="ABC_transpr_CbiO/EcfA_su"/>
</dbReference>
<dbReference type="GO" id="GO:0043190">
    <property type="term" value="C:ATP-binding cassette (ABC) transporter complex"/>
    <property type="evidence" value="ECO:0007669"/>
    <property type="project" value="TreeGrafter"/>
</dbReference>
<dbReference type="CDD" id="cd16914">
    <property type="entry name" value="EcfT"/>
    <property type="match status" value="1"/>
</dbReference>
<reference evidence="14 15" key="1">
    <citation type="submission" date="2018-05" db="EMBL/GenBank/DDBJ databases">
        <title>Genomic Encyclopedia of Type Strains, Phase III (KMG-III): the genomes of soil and plant-associated and newly described type strains.</title>
        <authorList>
            <person name="Whitman W."/>
        </authorList>
    </citation>
    <scope>NUCLEOTIDE SEQUENCE [LARGE SCALE GENOMIC DNA]</scope>
    <source>
        <strain evidence="14 15">CECT 5696</strain>
    </source>
</reference>
<dbReference type="SUPFAM" id="SSF52540">
    <property type="entry name" value="P-loop containing nucleoside triphosphate hydrolases"/>
    <property type="match status" value="1"/>
</dbReference>
<evidence type="ECO:0000256" key="2">
    <source>
        <dbReference type="ARBA" id="ARBA00004202"/>
    </source>
</evidence>
<comment type="similarity">
    <text evidence="3">Belongs to the ABC transporter superfamily.</text>
</comment>
<gene>
    <name evidence="14" type="ORF">DFQ01_103389</name>
</gene>
<keyword evidence="7" id="KW-0547">Nucleotide-binding</keyword>
<keyword evidence="9" id="KW-1278">Translocase</keyword>
<dbReference type="PROSITE" id="PS00211">
    <property type="entry name" value="ABC_TRANSPORTER_1"/>
    <property type="match status" value="1"/>
</dbReference>
<evidence type="ECO:0000313" key="15">
    <source>
        <dbReference type="Proteomes" id="UP000246635"/>
    </source>
</evidence>
<feature type="transmembrane region" description="Helical" evidence="12">
    <location>
        <begin position="548"/>
        <end position="568"/>
    </location>
</feature>
<name>A0A2V2YYI6_9BACL</name>
<evidence type="ECO:0000256" key="9">
    <source>
        <dbReference type="ARBA" id="ARBA00022967"/>
    </source>
</evidence>
<dbReference type="AlphaFoldDB" id="A0A2V2YYI6"/>
<dbReference type="RefSeq" id="WP_110043158.1">
    <property type="nucleotide sequence ID" value="NZ_CP054612.1"/>
</dbReference>
<dbReference type="InterPro" id="IPR003439">
    <property type="entry name" value="ABC_transporter-like_ATP-bd"/>
</dbReference>
<dbReference type="CDD" id="cd03225">
    <property type="entry name" value="ABC_cobalt_CbiO_domain1"/>
    <property type="match status" value="1"/>
</dbReference>
<evidence type="ECO:0000259" key="13">
    <source>
        <dbReference type="PROSITE" id="PS50893"/>
    </source>
</evidence>
<keyword evidence="4" id="KW-0813">Transport</keyword>
<dbReference type="Proteomes" id="UP000246635">
    <property type="component" value="Unassembled WGS sequence"/>
</dbReference>
<evidence type="ECO:0000313" key="14">
    <source>
        <dbReference type="EMBL" id="PWW06486.1"/>
    </source>
</evidence>
<comment type="subcellular location">
    <subcellularLocation>
        <location evidence="2">Cell membrane</location>
        <topology evidence="2">Peripheral membrane protein</topology>
    </subcellularLocation>
    <subcellularLocation>
        <location evidence="1">Membrane</location>
        <topology evidence="1">Multi-pass membrane protein</topology>
    </subcellularLocation>
</comment>
<feature type="transmembrane region" description="Helical" evidence="12">
    <location>
        <begin position="385"/>
        <end position="407"/>
    </location>
</feature>
<evidence type="ECO:0000256" key="12">
    <source>
        <dbReference type="SAM" id="Phobius"/>
    </source>
</evidence>
<feature type="transmembrane region" description="Helical" evidence="12">
    <location>
        <begin position="355"/>
        <end position="373"/>
    </location>
</feature>
<dbReference type="OrthoDB" id="2035889at2"/>
<evidence type="ECO:0000256" key="7">
    <source>
        <dbReference type="ARBA" id="ARBA00022741"/>
    </source>
</evidence>
<dbReference type="InterPro" id="IPR017871">
    <property type="entry name" value="ABC_transporter-like_CS"/>
</dbReference>
<evidence type="ECO:0000256" key="8">
    <source>
        <dbReference type="ARBA" id="ARBA00022840"/>
    </source>
</evidence>
<feature type="transmembrane region" description="Helical" evidence="12">
    <location>
        <begin position="419"/>
        <end position="439"/>
    </location>
</feature>
<evidence type="ECO:0000256" key="10">
    <source>
        <dbReference type="ARBA" id="ARBA00022989"/>
    </source>
</evidence>